<dbReference type="CDD" id="cd13121">
    <property type="entry name" value="BF2867_like_C"/>
    <property type="match status" value="1"/>
</dbReference>
<comment type="caution">
    <text evidence="1">The sequence shown here is derived from an EMBL/GenBank/DDBJ whole genome shotgun (WGS) entry which is preliminary data.</text>
</comment>
<dbReference type="PROSITE" id="PS51257">
    <property type="entry name" value="PROKAR_LIPOPROTEIN"/>
    <property type="match status" value="1"/>
</dbReference>
<evidence type="ECO:0008006" key="3">
    <source>
        <dbReference type="Google" id="ProtNLM"/>
    </source>
</evidence>
<dbReference type="InterPro" id="IPR025049">
    <property type="entry name" value="Mfa-like_1"/>
</dbReference>
<accession>A0A354M393</accession>
<dbReference type="CDD" id="cd13120">
    <property type="entry name" value="BF2867_like_N"/>
    <property type="match status" value="1"/>
</dbReference>
<reference evidence="1 2" key="1">
    <citation type="journal article" date="2018" name="Nat. Biotechnol.">
        <title>A standardized bacterial taxonomy based on genome phylogeny substantially revises the tree of life.</title>
        <authorList>
            <person name="Parks D.H."/>
            <person name="Chuvochina M."/>
            <person name="Waite D.W."/>
            <person name="Rinke C."/>
            <person name="Skarshewski A."/>
            <person name="Chaumeil P.A."/>
            <person name="Hugenholtz P."/>
        </authorList>
    </citation>
    <scope>NUCLEOTIDE SEQUENCE [LARGE SCALE GENOMIC DNA]</scope>
    <source>
        <strain evidence="1">UBA11482</strain>
    </source>
</reference>
<name>A0A354M393_9BACT</name>
<dbReference type="Proteomes" id="UP000262954">
    <property type="component" value="Unassembled WGS sequence"/>
</dbReference>
<sequence>MKKSLWIFGVAVIALTGCTNNEVVDIPQSRAINFSNTFVNNATRADVTNANFTQFWVYGGYQNGASWVDVFNNVKVSGASVGSSAVWTPEETAYWQVNKTYNFGAYADGTSQLTTGISYEPASKTLTFSDYSAGANDLIAATSSDVSWDGSADPAKVQLSFNHMLSKVKFTFKTDAVETYTMKVSGLKISQAIQTATGTMVNNVVGTWSGDKTGEYSFADIDDYATAEGQAESEVKYVIPQEGTNEIRVDFTVTVTDGGDYSETGSFSGTMAIADANKWEPGLAYNYTVTINPDKVDDTLKPILFDVTTVTDWEEFTNPDLSVN</sequence>
<dbReference type="EMBL" id="DNWC01000105">
    <property type="protein sequence ID" value="HBJ08982.1"/>
    <property type="molecule type" value="Genomic_DNA"/>
</dbReference>
<dbReference type="Gene3D" id="2.60.40.2630">
    <property type="match status" value="1"/>
</dbReference>
<dbReference type="Pfam" id="PF13149">
    <property type="entry name" value="Mfa_like_1"/>
    <property type="match status" value="1"/>
</dbReference>
<evidence type="ECO:0000313" key="1">
    <source>
        <dbReference type="EMBL" id="HBJ08982.1"/>
    </source>
</evidence>
<protein>
    <recommendedName>
        <fullName evidence="3">Fimbrillin family protein</fullName>
    </recommendedName>
</protein>
<dbReference type="RefSeq" id="WP_122304494.1">
    <property type="nucleotide sequence ID" value="NZ_DBFJMN010000286.1"/>
</dbReference>
<dbReference type="AlphaFoldDB" id="A0A354M393"/>
<gene>
    <name evidence="1" type="ORF">DDY73_08235</name>
</gene>
<organism evidence="1 2">
    <name type="scientific">Coprobacter fastidiosus</name>
    <dbReference type="NCBI Taxonomy" id="1099853"/>
    <lineage>
        <taxon>Bacteria</taxon>
        <taxon>Pseudomonadati</taxon>
        <taxon>Bacteroidota</taxon>
        <taxon>Bacteroidia</taxon>
        <taxon>Bacteroidales</taxon>
        <taxon>Barnesiellaceae</taxon>
        <taxon>Coprobacter</taxon>
    </lineage>
</organism>
<evidence type="ECO:0000313" key="2">
    <source>
        <dbReference type="Proteomes" id="UP000262954"/>
    </source>
</evidence>
<proteinExistence type="predicted"/>